<organism evidence="2 3">
    <name type="scientific">Marinoscillum furvescens DSM 4134</name>
    <dbReference type="NCBI Taxonomy" id="1122208"/>
    <lineage>
        <taxon>Bacteria</taxon>
        <taxon>Pseudomonadati</taxon>
        <taxon>Bacteroidota</taxon>
        <taxon>Cytophagia</taxon>
        <taxon>Cytophagales</taxon>
        <taxon>Reichenbachiellaceae</taxon>
        <taxon>Marinoscillum</taxon>
    </lineage>
</organism>
<evidence type="ECO:0000313" key="3">
    <source>
        <dbReference type="Proteomes" id="UP000256779"/>
    </source>
</evidence>
<evidence type="ECO:0000313" key="2">
    <source>
        <dbReference type="EMBL" id="RED96201.1"/>
    </source>
</evidence>
<reference evidence="2 3" key="1">
    <citation type="submission" date="2018-07" db="EMBL/GenBank/DDBJ databases">
        <title>Genomic Encyclopedia of Type Strains, Phase IV (KMG-IV): sequencing the most valuable type-strain genomes for metagenomic binning, comparative biology and taxonomic classification.</title>
        <authorList>
            <person name="Goeker M."/>
        </authorList>
    </citation>
    <scope>NUCLEOTIDE SEQUENCE [LARGE SCALE GENOMIC DNA]</scope>
    <source>
        <strain evidence="2 3">DSM 4134</strain>
    </source>
</reference>
<dbReference type="EMBL" id="QREG01000015">
    <property type="protein sequence ID" value="RED96201.1"/>
    <property type="molecule type" value="Genomic_DNA"/>
</dbReference>
<keyword evidence="3" id="KW-1185">Reference proteome</keyword>
<dbReference type="Proteomes" id="UP000256779">
    <property type="component" value="Unassembled WGS sequence"/>
</dbReference>
<feature type="transmembrane region" description="Helical" evidence="1">
    <location>
        <begin position="20"/>
        <end position="41"/>
    </location>
</feature>
<name>A0A3D9L0Z8_MARFU</name>
<proteinExistence type="predicted"/>
<keyword evidence="1" id="KW-0812">Transmembrane</keyword>
<accession>A0A3D9L0Z8</accession>
<keyword evidence="1" id="KW-1133">Transmembrane helix</keyword>
<gene>
    <name evidence="2" type="ORF">C7460_11592</name>
</gene>
<dbReference type="AlphaFoldDB" id="A0A3D9L0Z8"/>
<protein>
    <submittedName>
        <fullName evidence="2">Uncharacterized protein</fullName>
    </submittedName>
</protein>
<comment type="caution">
    <text evidence="2">The sequence shown here is derived from an EMBL/GenBank/DDBJ whole genome shotgun (WGS) entry which is preliminary data.</text>
</comment>
<sequence length="50" mass="5859">MSFYNQLESRRERRHKLPGFLILVGFIIFSIWLISQVAIMVNTFMADTPA</sequence>
<evidence type="ECO:0000256" key="1">
    <source>
        <dbReference type="SAM" id="Phobius"/>
    </source>
</evidence>
<keyword evidence="1" id="KW-0472">Membrane</keyword>